<comment type="caution">
    <text evidence="1">The sequence shown here is derived from an EMBL/GenBank/DDBJ whole genome shotgun (WGS) entry which is preliminary data.</text>
</comment>
<organism evidence="1 2">
    <name type="scientific">Acorus calamus</name>
    <name type="common">Sweet flag</name>
    <dbReference type="NCBI Taxonomy" id="4465"/>
    <lineage>
        <taxon>Eukaryota</taxon>
        <taxon>Viridiplantae</taxon>
        <taxon>Streptophyta</taxon>
        <taxon>Embryophyta</taxon>
        <taxon>Tracheophyta</taxon>
        <taxon>Spermatophyta</taxon>
        <taxon>Magnoliopsida</taxon>
        <taxon>Liliopsida</taxon>
        <taxon>Acoraceae</taxon>
        <taxon>Acorus</taxon>
    </lineage>
</organism>
<keyword evidence="2" id="KW-1185">Reference proteome</keyword>
<sequence>MAGFFLGLMGKDRLISLPATRPSPGATSERVWARDARIGRNECKRTATETIKRLEAEEEARVLSVAERMERQRAKVAVAAELKMEETEWR</sequence>
<evidence type="ECO:0000313" key="1">
    <source>
        <dbReference type="EMBL" id="KAK1319584.1"/>
    </source>
</evidence>
<reference evidence="1" key="1">
    <citation type="journal article" date="2023" name="Nat. Commun.">
        <title>Diploid and tetraploid genomes of Acorus and the evolution of monocots.</title>
        <authorList>
            <person name="Ma L."/>
            <person name="Liu K.W."/>
            <person name="Li Z."/>
            <person name="Hsiao Y.Y."/>
            <person name="Qi Y."/>
            <person name="Fu T."/>
            <person name="Tang G.D."/>
            <person name="Zhang D."/>
            <person name="Sun W.H."/>
            <person name="Liu D.K."/>
            <person name="Li Y."/>
            <person name="Chen G.Z."/>
            <person name="Liu X.D."/>
            <person name="Liao X.Y."/>
            <person name="Jiang Y.T."/>
            <person name="Yu X."/>
            <person name="Hao Y."/>
            <person name="Huang J."/>
            <person name="Zhao X.W."/>
            <person name="Ke S."/>
            <person name="Chen Y.Y."/>
            <person name="Wu W.L."/>
            <person name="Hsu J.L."/>
            <person name="Lin Y.F."/>
            <person name="Huang M.D."/>
            <person name="Li C.Y."/>
            <person name="Huang L."/>
            <person name="Wang Z.W."/>
            <person name="Zhao X."/>
            <person name="Zhong W.Y."/>
            <person name="Peng D.H."/>
            <person name="Ahmad S."/>
            <person name="Lan S."/>
            <person name="Zhang J.S."/>
            <person name="Tsai W.C."/>
            <person name="Van de Peer Y."/>
            <person name="Liu Z.J."/>
        </authorList>
    </citation>
    <scope>NUCLEOTIDE SEQUENCE</scope>
    <source>
        <strain evidence="1">CP</strain>
    </source>
</reference>
<accession>A0AAV9F2S2</accession>
<dbReference type="Proteomes" id="UP001180020">
    <property type="component" value="Unassembled WGS sequence"/>
</dbReference>
<dbReference type="EMBL" id="JAUJYO010000004">
    <property type="protein sequence ID" value="KAK1319584.1"/>
    <property type="molecule type" value="Genomic_DNA"/>
</dbReference>
<reference evidence="1" key="2">
    <citation type="submission" date="2023-06" db="EMBL/GenBank/DDBJ databases">
        <authorList>
            <person name="Ma L."/>
            <person name="Liu K.-W."/>
            <person name="Li Z."/>
            <person name="Hsiao Y.-Y."/>
            <person name="Qi Y."/>
            <person name="Fu T."/>
            <person name="Tang G."/>
            <person name="Zhang D."/>
            <person name="Sun W.-H."/>
            <person name="Liu D.-K."/>
            <person name="Li Y."/>
            <person name="Chen G.-Z."/>
            <person name="Liu X.-D."/>
            <person name="Liao X.-Y."/>
            <person name="Jiang Y.-T."/>
            <person name="Yu X."/>
            <person name="Hao Y."/>
            <person name="Huang J."/>
            <person name="Zhao X.-W."/>
            <person name="Ke S."/>
            <person name="Chen Y.-Y."/>
            <person name="Wu W.-L."/>
            <person name="Hsu J.-L."/>
            <person name="Lin Y.-F."/>
            <person name="Huang M.-D."/>
            <person name="Li C.-Y."/>
            <person name="Huang L."/>
            <person name="Wang Z.-W."/>
            <person name="Zhao X."/>
            <person name="Zhong W.-Y."/>
            <person name="Peng D.-H."/>
            <person name="Ahmad S."/>
            <person name="Lan S."/>
            <person name="Zhang J.-S."/>
            <person name="Tsai W.-C."/>
            <person name="Van De Peer Y."/>
            <person name="Liu Z.-J."/>
        </authorList>
    </citation>
    <scope>NUCLEOTIDE SEQUENCE</scope>
    <source>
        <strain evidence="1">CP</strain>
        <tissue evidence="1">Leaves</tissue>
    </source>
</reference>
<evidence type="ECO:0000313" key="2">
    <source>
        <dbReference type="Proteomes" id="UP001180020"/>
    </source>
</evidence>
<proteinExistence type="predicted"/>
<dbReference type="AlphaFoldDB" id="A0AAV9F2S2"/>
<name>A0AAV9F2S2_ACOCL</name>
<protein>
    <submittedName>
        <fullName evidence="1">Uncharacterized protein</fullName>
    </submittedName>
</protein>
<gene>
    <name evidence="1" type="ORF">QJS10_CPB04g01320</name>
</gene>